<proteinExistence type="predicted"/>
<organism evidence="2">
    <name type="scientific">Pleomorphic virus ThalV2</name>
    <dbReference type="NCBI Taxonomy" id="3115753"/>
    <lineage>
        <taxon>Viruses</taxon>
        <taxon>Monodnaviria</taxon>
        <taxon>Trapavirae</taxon>
        <taxon>Saleviricota</taxon>
        <taxon>Huolimaviricetes</taxon>
        <taxon>Haloruvirales</taxon>
        <taxon>Pleolipoviridae</taxon>
    </lineage>
</organism>
<name>A0AAT9JBD7_9VIRU</name>
<feature type="region of interest" description="Disordered" evidence="1">
    <location>
        <begin position="68"/>
        <end position="89"/>
    </location>
</feature>
<feature type="compositionally biased region" description="Basic and acidic residues" evidence="1">
    <location>
        <begin position="80"/>
        <end position="89"/>
    </location>
</feature>
<sequence length="111" mass="12774">MPEYYRSIELNFGNEEISFGFYYDSKKHRYLISINYGEEYINVTRKEGETILAFLKILKDFLGSRNNLRIPRSGSSSKDSSSRSDSRDVERALDFLEEAAASKISSTPKEV</sequence>
<reference evidence="2" key="1">
    <citation type="journal article" date="2024" name="ISME J.">
        <title>Pleomorphic viruses establish stable relationship with marine hyperthermophilic archaea.</title>
        <authorList>
            <person name="Baquero D.P."/>
            <person name="Bignon E.A."/>
            <person name="Krupovic M."/>
        </authorList>
    </citation>
    <scope>NUCLEOTIDE SEQUENCE</scope>
</reference>
<evidence type="ECO:0000256" key="1">
    <source>
        <dbReference type="SAM" id="MobiDB-lite"/>
    </source>
</evidence>
<evidence type="ECO:0000313" key="2">
    <source>
        <dbReference type="EMBL" id="DBA54695.1"/>
    </source>
</evidence>
<gene>
    <name evidence="2" type="ORF">ThalV2_gp27</name>
</gene>
<accession>A0AAT9JBD7</accession>
<dbReference type="EMBL" id="BK065158">
    <property type="protein sequence ID" value="DBA54695.1"/>
    <property type="molecule type" value="Genomic_DNA"/>
</dbReference>
<protein>
    <submittedName>
        <fullName evidence="2">Uncharacterized protein</fullName>
    </submittedName>
</protein>